<dbReference type="PANTHER" id="PTHR44846">
    <property type="entry name" value="MANNOSYL-D-GLYCERATE TRANSPORT/METABOLISM SYSTEM REPRESSOR MNGR-RELATED"/>
    <property type="match status" value="1"/>
</dbReference>
<evidence type="ECO:0000256" key="3">
    <source>
        <dbReference type="ARBA" id="ARBA00023163"/>
    </source>
</evidence>
<dbReference type="Gene3D" id="1.10.10.10">
    <property type="entry name" value="Winged helix-like DNA-binding domain superfamily/Winged helix DNA-binding domain"/>
    <property type="match status" value="1"/>
</dbReference>
<dbReference type="InterPro" id="IPR000524">
    <property type="entry name" value="Tscrpt_reg_HTH_GntR"/>
</dbReference>
<sequence>MPREKFTQIYAALKSRIESGVYPVGQLLPSENTLIGEFSCSRNTVRRAISELVRDGYVQTSQGKGVCNIFQPIERSSYTMGTIESFRETAQRTGQHTATRVVELERCVAGVNISLQTGFPVGTELFSLSRVHEMDGKPIILNHSYLRVDCMPDLTEEIAQGSLYRYLEEELGMVIVTSKRTITVEPVTGADKKWLDLGEYNCVAVVSNQVYNSQGVMFEYTQSRHVPSIFRFQDNAVRRSGARNSLV</sequence>
<gene>
    <name evidence="5" type="ORF">IAD31_07335</name>
</gene>
<feature type="domain" description="HTH gntR-type" evidence="4">
    <location>
        <begin position="3"/>
        <end position="71"/>
    </location>
</feature>
<dbReference type="Gene3D" id="3.40.1410.10">
    <property type="entry name" value="Chorismate lyase-like"/>
    <property type="match status" value="1"/>
</dbReference>
<dbReference type="PROSITE" id="PS50949">
    <property type="entry name" value="HTH_GNTR"/>
    <property type="match status" value="1"/>
</dbReference>
<keyword evidence="1" id="KW-0805">Transcription regulation</keyword>
<accession>A0A9D0YT69</accession>
<dbReference type="PRINTS" id="PR00035">
    <property type="entry name" value="HTHGNTR"/>
</dbReference>
<evidence type="ECO:0000313" key="6">
    <source>
        <dbReference type="Proteomes" id="UP000886879"/>
    </source>
</evidence>
<evidence type="ECO:0000256" key="2">
    <source>
        <dbReference type="ARBA" id="ARBA00023125"/>
    </source>
</evidence>
<dbReference type="EMBL" id="DVFO01000079">
    <property type="protein sequence ID" value="HIQ61390.1"/>
    <property type="molecule type" value="Genomic_DNA"/>
</dbReference>
<dbReference type="SUPFAM" id="SSF64288">
    <property type="entry name" value="Chorismate lyase-like"/>
    <property type="match status" value="1"/>
</dbReference>
<dbReference type="PANTHER" id="PTHR44846:SF12">
    <property type="entry name" value="HTH-TYPE TRANSCRIPTIONAL REGULATOR TRER"/>
    <property type="match status" value="1"/>
</dbReference>
<dbReference type="GO" id="GO:0045892">
    <property type="term" value="P:negative regulation of DNA-templated transcription"/>
    <property type="evidence" value="ECO:0007669"/>
    <property type="project" value="TreeGrafter"/>
</dbReference>
<protein>
    <submittedName>
        <fullName evidence="5">UTRA domain-containing protein</fullName>
    </submittedName>
</protein>
<keyword evidence="3" id="KW-0804">Transcription</keyword>
<dbReference type="CDD" id="cd07377">
    <property type="entry name" value="WHTH_GntR"/>
    <property type="match status" value="1"/>
</dbReference>
<dbReference type="InterPro" id="IPR050679">
    <property type="entry name" value="Bact_HTH_transcr_reg"/>
</dbReference>
<comment type="caution">
    <text evidence="5">The sequence shown here is derived from an EMBL/GenBank/DDBJ whole genome shotgun (WGS) entry which is preliminary data.</text>
</comment>
<dbReference type="SMART" id="SM00866">
    <property type="entry name" value="UTRA"/>
    <property type="match status" value="1"/>
</dbReference>
<keyword evidence="2" id="KW-0238">DNA-binding</keyword>
<proteinExistence type="predicted"/>
<evidence type="ECO:0000256" key="1">
    <source>
        <dbReference type="ARBA" id="ARBA00023015"/>
    </source>
</evidence>
<dbReference type="Proteomes" id="UP000886879">
    <property type="component" value="Unassembled WGS sequence"/>
</dbReference>
<dbReference type="Pfam" id="PF00392">
    <property type="entry name" value="GntR"/>
    <property type="match status" value="1"/>
</dbReference>
<organism evidence="5 6">
    <name type="scientific">Candidatus Enterenecus faecium</name>
    <dbReference type="NCBI Taxonomy" id="2840780"/>
    <lineage>
        <taxon>Bacteria</taxon>
        <taxon>Bacillati</taxon>
        <taxon>Bacillota</taxon>
        <taxon>Clostridia</taxon>
        <taxon>Eubacteriales</taxon>
        <taxon>Candidatus Enterenecus</taxon>
    </lineage>
</organism>
<dbReference type="AlphaFoldDB" id="A0A9D0YT69"/>
<evidence type="ECO:0000313" key="5">
    <source>
        <dbReference type="EMBL" id="HIQ61390.1"/>
    </source>
</evidence>
<evidence type="ECO:0000259" key="4">
    <source>
        <dbReference type="PROSITE" id="PS50949"/>
    </source>
</evidence>
<dbReference type="InterPro" id="IPR036390">
    <property type="entry name" value="WH_DNA-bd_sf"/>
</dbReference>
<reference evidence="5" key="1">
    <citation type="submission" date="2020-10" db="EMBL/GenBank/DDBJ databases">
        <authorList>
            <person name="Gilroy R."/>
        </authorList>
    </citation>
    <scope>NUCLEOTIDE SEQUENCE</scope>
    <source>
        <strain evidence="5">ChiGjej2B2-12916</strain>
    </source>
</reference>
<dbReference type="GO" id="GO:0003677">
    <property type="term" value="F:DNA binding"/>
    <property type="evidence" value="ECO:0007669"/>
    <property type="project" value="UniProtKB-KW"/>
</dbReference>
<dbReference type="InterPro" id="IPR028978">
    <property type="entry name" value="Chorismate_lyase_/UTRA_dom_sf"/>
</dbReference>
<dbReference type="InterPro" id="IPR036388">
    <property type="entry name" value="WH-like_DNA-bd_sf"/>
</dbReference>
<dbReference type="SMART" id="SM00345">
    <property type="entry name" value="HTH_GNTR"/>
    <property type="match status" value="1"/>
</dbReference>
<dbReference type="SUPFAM" id="SSF46785">
    <property type="entry name" value="Winged helix' DNA-binding domain"/>
    <property type="match status" value="1"/>
</dbReference>
<dbReference type="InterPro" id="IPR011663">
    <property type="entry name" value="UTRA"/>
</dbReference>
<dbReference type="GO" id="GO:0003700">
    <property type="term" value="F:DNA-binding transcription factor activity"/>
    <property type="evidence" value="ECO:0007669"/>
    <property type="project" value="InterPro"/>
</dbReference>
<dbReference type="Pfam" id="PF07702">
    <property type="entry name" value="UTRA"/>
    <property type="match status" value="1"/>
</dbReference>
<name>A0A9D0YT69_9FIRM</name>
<reference evidence="5" key="2">
    <citation type="journal article" date="2021" name="PeerJ">
        <title>Extensive microbial diversity within the chicken gut microbiome revealed by metagenomics and culture.</title>
        <authorList>
            <person name="Gilroy R."/>
            <person name="Ravi A."/>
            <person name="Getino M."/>
            <person name="Pursley I."/>
            <person name="Horton D.L."/>
            <person name="Alikhan N.F."/>
            <person name="Baker D."/>
            <person name="Gharbi K."/>
            <person name="Hall N."/>
            <person name="Watson M."/>
            <person name="Adriaenssens E.M."/>
            <person name="Foster-Nyarko E."/>
            <person name="Jarju S."/>
            <person name="Secka A."/>
            <person name="Antonio M."/>
            <person name="Oren A."/>
            <person name="Chaudhuri R.R."/>
            <person name="La Ragione R."/>
            <person name="Hildebrand F."/>
            <person name="Pallen M.J."/>
        </authorList>
    </citation>
    <scope>NUCLEOTIDE SEQUENCE</scope>
    <source>
        <strain evidence="5">ChiGjej2B2-12916</strain>
    </source>
</reference>